<reference evidence="1 2" key="1">
    <citation type="submission" date="2022-10" db="EMBL/GenBank/DDBJ databases">
        <title>The complete genomes of actinobacterial strains from the NBC collection.</title>
        <authorList>
            <person name="Joergensen T.S."/>
            <person name="Alvarez Arevalo M."/>
            <person name="Sterndorff E.B."/>
            <person name="Faurdal D."/>
            <person name="Vuksanovic O."/>
            <person name="Mourched A.-S."/>
            <person name="Charusanti P."/>
            <person name="Shaw S."/>
            <person name="Blin K."/>
            <person name="Weber T."/>
        </authorList>
    </citation>
    <scope>NUCLEOTIDE SEQUENCE [LARGE SCALE GENOMIC DNA]</scope>
    <source>
        <strain evidence="1 2">NBC 01752</strain>
    </source>
</reference>
<evidence type="ECO:0000313" key="1">
    <source>
        <dbReference type="EMBL" id="WSD15092.1"/>
    </source>
</evidence>
<evidence type="ECO:0000313" key="2">
    <source>
        <dbReference type="Proteomes" id="UP001340816"/>
    </source>
</evidence>
<accession>A0ABZ1HBZ7</accession>
<name>A0ABZ1HBZ7_STRPH</name>
<organism evidence="1 2">
    <name type="scientific">Streptomyces phaeochromogenes</name>
    <dbReference type="NCBI Taxonomy" id="1923"/>
    <lineage>
        <taxon>Bacteria</taxon>
        <taxon>Bacillati</taxon>
        <taxon>Actinomycetota</taxon>
        <taxon>Actinomycetes</taxon>
        <taxon>Kitasatosporales</taxon>
        <taxon>Streptomycetaceae</taxon>
        <taxon>Streptomyces</taxon>
        <taxon>Streptomyces phaeochromogenes group</taxon>
    </lineage>
</organism>
<keyword evidence="2" id="KW-1185">Reference proteome</keyword>
<dbReference type="RefSeq" id="WP_326759437.1">
    <property type="nucleotide sequence ID" value="NZ_CP109135.1"/>
</dbReference>
<dbReference type="EMBL" id="CP109135">
    <property type="protein sequence ID" value="WSD15092.1"/>
    <property type="molecule type" value="Genomic_DNA"/>
</dbReference>
<gene>
    <name evidence="1" type="ORF">OHB35_18585</name>
</gene>
<sequence length="96" mass="10328">MSAYVIRSGDRAAFIAGLRELADFLTTNPGVLVPRNPSFGVLIDASDPAARREGLEFAAAPLGVPVEDLGEGYYDARRSFGPIAYSFIAIPPEERQ</sequence>
<dbReference type="Proteomes" id="UP001340816">
    <property type="component" value="Chromosome"/>
</dbReference>
<protein>
    <submittedName>
        <fullName evidence="1">Uncharacterized protein</fullName>
    </submittedName>
</protein>
<proteinExistence type="predicted"/>